<dbReference type="EMBL" id="OIVN01004891">
    <property type="protein sequence ID" value="SPD19847.1"/>
    <property type="molecule type" value="Genomic_DNA"/>
</dbReference>
<protein>
    <recommendedName>
        <fullName evidence="3">Transmembrane protein</fullName>
    </recommendedName>
</protein>
<evidence type="ECO:0000313" key="2">
    <source>
        <dbReference type="EMBL" id="SPD19847.1"/>
    </source>
</evidence>
<feature type="transmembrane region" description="Helical" evidence="1">
    <location>
        <begin position="66"/>
        <end position="84"/>
    </location>
</feature>
<keyword evidence="1" id="KW-0472">Membrane</keyword>
<name>A0A2N9I1B2_FAGSY</name>
<reference evidence="2" key="1">
    <citation type="submission" date="2018-02" db="EMBL/GenBank/DDBJ databases">
        <authorList>
            <person name="Cohen D.B."/>
            <person name="Kent A.D."/>
        </authorList>
    </citation>
    <scope>NUCLEOTIDE SEQUENCE</scope>
</reference>
<gene>
    <name evidence="2" type="ORF">FSB_LOCUS47729</name>
</gene>
<feature type="transmembrane region" description="Helical" evidence="1">
    <location>
        <begin position="33"/>
        <end position="54"/>
    </location>
</feature>
<proteinExistence type="predicted"/>
<keyword evidence="1" id="KW-1133">Transmembrane helix</keyword>
<sequence>MLSLSQLSPSRSGGGYGRLGLWWRWASIGSELCIYRFVGGCGFVGAVALGGLVLMVVDCWCGDSQWVGLLWICWCSGPLVFWVVGRRLWVVICVLSVSFPVGMVGCEDVCEISGECDLLLGLDCGGGWVYGGQGRVGGEGCSGY</sequence>
<evidence type="ECO:0008006" key="3">
    <source>
        <dbReference type="Google" id="ProtNLM"/>
    </source>
</evidence>
<keyword evidence="1" id="KW-0812">Transmembrane</keyword>
<accession>A0A2N9I1B2</accession>
<evidence type="ECO:0000256" key="1">
    <source>
        <dbReference type="SAM" id="Phobius"/>
    </source>
</evidence>
<organism evidence="2">
    <name type="scientific">Fagus sylvatica</name>
    <name type="common">Beechnut</name>
    <dbReference type="NCBI Taxonomy" id="28930"/>
    <lineage>
        <taxon>Eukaryota</taxon>
        <taxon>Viridiplantae</taxon>
        <taxon>Streptophyta</taxon>
        <taxon>Embryophyta</taxon>
        <taxon>Tracheophyta</taxon>
        <taxon>Spermatophyta</taxon>
        <taxon>Magnoliopsida</taxon>
        <taxon>eudicotyledons</taxon>
        <taxon>Gunneridae</taxon>
        <taxon>Pentapetalae</taxon>
        <taxon>rosids</taxon>
        <taxon>fabids</taxon>
        <taxon>Fagales</taxon>
        <taxon>Fagaceae</taxon>
        <taxon>Fagus</taxon>
    </lineage>
</organism>
<dbReference type="AlphaFoldDB" id="A0A2N9I1B2"/>